<dbReference type="GO" id="GO:0005829">
    <property type="term" value="C:cytosol"/>
    <property type="evidence" value="ECO:0007669"/>
    <property type="project" value="TreeGrafter"/>
</dbReference>
<name>A0A917PA09_9ACTN</name>
<evidence type="ECO:0000313" key="3">
    <source>
        <dbReference type="Proteomes" id="UP000657574"/>
    </source>
</evidence>
<accession>A0A917PA09</accession>
<evidence type="ECO:0000313" key="2">
    <source>
        <dbReference type="EMBL" id="GGJ68196.1"/>
    </source>
</evidence>
<protein>
    <submittedName>
        <fullName evidence="2">Alkene reductase</fullName>
    </submittedName>
</protein>
<evidence type="ECO:0000259" key="1">
    <source>
        <dbReference type="Pfam" id="PF00724"/>
    </source>
</evidence>
<dbReference type="GO" id="GO:0016491">
    <property type="term" value="F:oxidoreductase activity"/>
    <property type="evidence" value="ECO:0007669"/>
    <property type="project" value="InterPro"/>
</dbReference>
<gene>
    <name evidence="2" type="primary">nemA</name>
    <name evidence="2" type="ORF">GCM10010121_093630</name>
</gene>
<dbReference type="PANTHER" id="PTHR22893:SF91">
    <property type="entry name" value="NADPH DEHYDROGENASE 2-RELATED"/>
    <property type="match status" value="1"/>
</dbReference>
<feature type="domain" description="NADH:flavin oxidoreductase/NADH oxidase N-terminal" evidence="1">
    <location>
        <begin position="16"/>
        <end position="327"/>
    </location>
</feature>
<dbReference type="Pfam" id="PF00724">
    <property type="entry name" value="Oxidored_FMN"/>
    <property type="match status" value="1"/>
</dbReference>
<dbReference type="SUPFAM" id="SSF51395">
    <property type="entry name" value="FMN-linked oxidoreductases"/>
    <property type="match status" value="1"/>
</dbReference>
<comment type="caution">
    <text evidence="2">The sequence shown here is derived from an EMBL/GenBank/DDBJ whole genome shotgun (WGS) entry which is preliminary data.</text>
</comment>
<proteinExistence type="predicted"/>
<dbReference type="EMBL" id="BMQA01000102">
    <property type="protein sequence ID" value="GGJ68196.1"/>
    <property type="molecule type" value="Genomic_DNA"/>
</dbReference>
<organism evidence="2 3">
    <name type="scientific">Streptomyces brasiliensis</name>
    <dbReference type="NCBI Taxonomy" id="1954"/>
    <lineage>
        <taxon>Bacteria</taxon>
        <taxon>Bacillati</taxon>
        <taxon>Actinomycetota</taxon>
        <taxon>Actinomycetes</taxon>
        <taxon>Kitasatosporales</taxon>
        <taxon>Streptomycetaceae</taxon>
        <taxon>Streptomyces</taxon>
    </lineage>
</organism>
<keyword evidence="3" id="KW-1185">Reference proteome</keyword>
<dbReference type="InterPro" id="IPR045247">
    <property type="entry name" value="Oye-like"/>
</dbReference>
<sequence>MHITSPGQSPATTDNLLTPVRVGALELPNRLVMAPMTRKRADEDGVPQPVMAQYYAQRASAGLIITESAAAIPFGAGYGSLVGFFDERQEPAWRKIVDAVHAESGRIALQLWHVGRARTEQDGLGKGRNWVITEELRPERLTEDEVRAIPRDFGAAARRARELGFDAVELHAGTGNLMDRFLRSTSNRRADDYGGSAASRVRVLFESLAAIAAEIGGDRTGLKISPVWQVDGRPDPTGRESFAYLLGRLAEVDLAYLHVNRATEEDLRVGADASITLEWLREHWAGTLLAAGGFDREQGEQAIAKGLADAVVYGRPFLANPDLPARYGARAPLNPLNRETLYSNTGEGLIDYPSL</sequence>
<dbReference type="AlphaFoldDB" id="A0A917PA09"/>
<dbReference type="Gene3D" id="3.20.20.70">
    <property type="entry name" value="Aldolase class I"/>
    <property type="match status" value="1"/>
</dbReference>
<dbReference type="PANTHER" id="PTHR22893">
    <property type="entry name" value="NADH OXIDOREDUCTASE-RELATED"/>
    <property type="match status" value="1"/>
</dbReference>
<dbReference type="GO" id="GO:0010181">
    <property type="term" value="F:FMN binding"/>
    <property type="evidence" value="ECO:0007669"/>
    <property type="project" value="InterPro"/>
</dbReference>
<reference evidence="2" key="2">
    <citation type="submission" date="2020-09" db="EMBL/GenBank/DDBJ databases">
        <authorList>
            <person name="Sun Q."/>
            <person name="Ohkuma M."/>
        </authorList>
    </citation>
    <scope>NUCLEOTIDE SEQUENCE</scope>
    <source>
        <strain evidence="2">JCM 3086</strain>
    </source>
</reference>
<dbReference type="RefSeq" id="WP_229841618.1">
    <property type="nucleotide sequence ID" value="NZ_BMQA01000102.1"/>
</dbReference>
<dbReference type="InterPro" id="IPR013785">
    <property type="entry name" value="Aldolase_TIM"/>
</dbReference>
<reference evidence="2" key="1">
    <citation type="journal article" date="2014" name="Int. J. Syst. Evol. Microbiol.">
        <title>Complete genome sequence of Corynebacterium casei LMG S-19264T (=DSM 44701T), isolated from a smear-ripened cheese.</title>
        <authorList>
            <consortium name="US DOE Joint Genome Institute (JGI-PGF)"/>
            <person name="Walter F."/>
            <person name="Albersmeier A."/>
            <person name="Kalinowski J."/>
            <person name="Ruckert C."/>
        </authorList>
    </citation>
    <scope>NUCLEOTIDE SEQUENCE</scope>
    <source>
        <strain evidence="2">JCM 3086</strain>
    </source>
</reference>
<dbReference type="InterPro" id="IPR001155">
    <property type="entry name" value="OxRdtase_FMN_N"/>
</dbReference>
<dbReference type="Proteomes" id="UP000657574">
    <property type="component" value="Unassembled WGS sequence"/>
</dbReference>